<dbReference type="GO" id="GO:0010134">
    <property type="term" value="P:sulfate assimilation via adenylyl sulfate reduction"/>
    <property type="evidence" value="ECO:0007669"/>
    <property type="project" value="TreeGrafter"/>
</dbReference>
<evidence type="ECO:0000256" key="3">
    <source>
        <dbReference type="ARBA" id="ARBA00022741"/>
    </source>
</evidence>
<dbReference type="GO" id="GO:0004781">
    <property type="term" value="F:sulfate adenylyltransferase (ATP) activity"/>
    <property type="evidence" value="ECO:0007669"/>
    <property type="project" value="TreeGrafter"/>
</dbReference>
<protein>
    <recommendedName>
        <fullName evidence="1">adenylyl-sulfate kinase</fullName>
        <ecNumber evidence="1">2.7.1.25</ecNumber>
    </recommendedName>
</protein>
<dbReference type="InterPro" id="IPR002891">
    <property type="entry name" value="APS"/>
</dbReference>
<feature type="domain" description="APS kinase" evidence="5">
    <location>
        <begin position="1"/>
        <end position="138"/>
    </location>
</feature>
<dbReference type="NCBIfam" id="TIGR00455">
    <property type="entry name" value="apsK"/>
    <property type="match status" value="1"/>
</dbReference>
<dbReference type="CDD" id="cd02027">
    <property type="entry name" value="APSK"/>
    <property type="match status" value="1"/>
</dbReference>
<organism evidence="6">
    <name type="scientific">marine metagenome</name>
    <dbReference type="NCBI Taxonomy" id="408172"/>
    <lineage>
        <taxon>unclassified sequences</taxon>
        <taxon>metagenomes</taxon>
        <taxon>ecological metagenomes</taxon>
    </lineage>
</organism>
<dbReference type="GO" id="GO:0005737">
    <property type="term" value="C:cytoplasm"/>
    <property type="evidence" value="ECO:0007669"/>
    <property type="project" value="TreeGrafter"/>
</dbReference>
<dbReference type="Pfam" id="PF01583">
    <property type="entry name" value="APS_kinase"/>
    <property type="match status" value="1"/>
</dbReference>
<dbReference type="AlphaFoldDB" id="A0A381VWA6"/>
<evidence type="ECO:0000259" key="5">
    <source>
        <dbReference type="Pfam" id="PF01583"/>
    </source>
</evidence>
<dbReference type="InterPro" id="IPR050512">
    <property type="entry name" value="Sulf_AdTrans/APS_kinase"/>
</dbReference>
<dbReference type="EC" id="2.7.1.25" evidence="1"/>
<evidence type="ECO:0000313" key="6">
    <source>
        <dbReference type="EMBL" id="SVA44590.1"/>
    </source>
</evidence>
<feature type="non-terminal residue" evidence="6">
    <location>
        <position position="1"/>
    </location>
</feature>
<name>A0A381VWA6_9ZZZZ</name>
<dbReference type="GO" id="GO:0005524">
    <property type="term" value="F:ATP binding"/>
    <property type="evidence" value="ECO:0007669"/>
    <property type="project" value="InterPro"/>
</dbReference>
<evidence type="ECO:0000256" key="2">
    <source>
        <dbReference type="ARBA" id="ARBA00022679"/>
    </source>
</evidence>
<dbReference type="GO" id="GO:0004020">
    <property type="term" value="F:adenylylsulfate kinase activity"/>
    <property type="evidence" value="ECO:0007669"/>
    <property type="project" value="InterPro"/>
</dbReference>
<dbReference type="Gene3D" id="3.40.50.300">
    <property type="entry name" value="P-loop containing nucleotide triphosphate hydrolases"/>
    <property type="match status" value="1"/>
</dbReference>
<dbReference type="EMBL" id="UINC01009984">
    <property type="protein sequence ID" value="SVA44590.1"/>
    <property type="molecule type" value="Genomic_DNA"/>
</dbReference>
<keyword evidence="2" id="KW-0808">Transferase</keyword>
<accession>A0A381VWA6</accession>
<dbReference type="NCBIfam" id="NF003013">
    <property type="entry name" value="PRK03846.1"/>
    <property type="match status" value="1"/>
</dbReference>
<proteinExistence type="predicted"/>
<dbReference type="InterPro" id="IPR059117">
    <property type="entry name" value="APS_kinase_dom"/>
</dbReference>
<dbReference type="SUPFAM" id="SSF52540">
    <property type="entry name" value="P-loop containing nucleoside triphosphate hydrolases"/>
    <property type="match status" value="1"/>
</dbReference>
<sequence>GKSTIAAALERRLFDRGCTAMRLDGENLRLGISRDLGFSARDRSENLRRVAEIALLANRQGLIAIAALVAPEADVRARARELIGDHRFVEVFVDTPIEVCRERDPNGQYEAADRGEIQDYPGVSSTYDQPTDMDLRLDTSVQDVDECVDAILALLEDRGVLHG</sequence>
<dbReference type="PANTHER" id="PTHR42700:SF1">
    <property type="entry name" value="SULFATE ADENYLYLTRANSFERASE"/>
    <property type="match status" value="1"/>
</dbReference>
<evidence type="ECO:0000256" key="4">
    <source>
        <dbReference type="ARBA" id="ARBA00022840"/>
    </source>
</evidence>
<dbReference type="PANTHER" id="PTHR42700">
    <property type="entry name" value="SULFATE ADENYLYLTRANSFERASE"/>
    <property type="match status" value="1"/>
</dbReference>
<keyword evidence="4" id="KW-0067">ATP-binding</keyword>
<evidence type="ECO:0000256" key="1">
    <source>
        <dbReference type="ARBA" id="ARBA00012121"/>
    </source>
</evidence>
<keyword evidence="3" id="KW-0547">Nucleotide-binding</keyword>
<gene>
    <name evidence="6" type="ORF">METZ01_LOCUS97444</name>
</gene>
<dbReference type="GO" id="GO:0019379">
    <property type="term" value="P:sulfate assimilation, phosphoadenylyl sulfate reduction by phosphoadenylyl-sulfate reductase (thioredoxin)"/>
    <property type="evidence" value="ECO:0007669"/>
    <property type="project" value="TreeGrafter"/>
</dbReference>
<reference evidence="6" key="1">
    <citation type="submission" date="2018-05" db="EMBL/GenBank/DDBJ databases">
        <authorList>
            <person name="Lanie J.A."/>
            <person name="Ng W.-L."/>
            <person name="Kazmierczak K.M."/>
            <person name="Andrzejewski T.M."/>
            <person name="Davidsen T.M."/>
            <person name="Wayne K.J."/>
            <person name="Tettelin H."/>
            <person name="Glass J.I."/>
            <person name="Rusch D."/>
            <person name="Podicherti R."/>
            <person name="Tsui H.-C.T."/>
            <person name="Winkler M.E."/>
        </authorList>
    </citation>
    <scope>NUCLEOTIDE SEQUENCE</scope>
</reference>
<dbReference type="InterPro" id="IPR027417">
    <property type="entry name" value="P-loop_NTPase"/>
</dbReference>